<protein>
    <submittedName>
        <fullName evidence="1">Uncharacterized protein</fullName>
    </submittedName>
</protein>
<sequence length="222" mass="25308">MPFASSVGSVNDPISFDASLCSSALDSPPTAELFFDLSNGKEDGRILIPSWGTSFDITRKNGASSWKMSSSLTDYAPLAAFKEQWWRRSFEITEQGRRYILAPSKTCGSDFVVRAVEMEVELYGGKGLGEVVGELKMKCKREWKYDVKFDETVGRRLPAFCFWLVTMMNRRQFMRDVFEWQFGQAMNSSLAVLCWRRLRGQTTKKMQNSESTIPVPTTLELR</sequence>
<name>R7Q729_CHOCR</name>
<gene>
    <name evidence="1" type="ORF">CHC_T00002770001</name>
</gene>
<accession>R7Q729</accession>
<dbReference type="Gramene" id="CDF34337">
    <property type="protein sequence ID" value="CDF34337"/>
    <property type="gene ID" value="CHC_T00002770001"/>
</dbReference>
<dbReference type="AlphaFoldDB" id="R7Q729"/>
<evidence type="ECO:0000313" key="1">
    <source>
        <dbReference type="EMBL" id="CDF34337.1"/>
    </source>
</evidence>
<organism evidence="1 2">
    <name type="scientific">Chondrus crispus</name>
    <name type="common">Carrageen Irish moss</name>
    <name type="synonym">Polymorpha crispa</name>
    <dbReference type="NCBI Taxonomy" id="2769"/>
    <lineage>
        <taxon>Eukaryota</taxon>
        <taxon>Rhodophyta</taxon>
        <taxon>Florideophyceae</taxon>
        <taxon>Rhodymeniophycidae</taxon>
        <taxon>Gigartinales</taxon>
        <taxon>Gigartinaceae</taxon>
        <taxon>Chondrus</taxon>
    </lineage>
</organism>
<dbReference type="KEGG" id="ccp:CHC_T00002770001"/>
<dbReference type="EMBL" id="HG001685">
    <property type="protein sequence ID" value="CDF34337.1"/>
    <property type="molecule type" value="Genomic_DNA"/>
</dbReference>
<reference evidence="2" key="1">
    <citation type="journal article" date="2013" name="Proc. Natl. Acad. Sci. U.S.A.">
        <title>Genome structure and metabolic features in the red seaweed Chondrus crispus shed light on evolution of the Archaeplastida.</title>
        <authorList>
            <person name="Collen J."/>
            <person name="Porcel B."/>
            <person name="Carre W."/>
            <person name="Ball S.G."/>
            <person name="Chaparro C."/>
            <person name="Tonon T."/>
            <person name="Barbeyron T."/>
            <person name="Michel G."/>
            <person name="Noel B."/>
            <person name="Valentin K."/>
            <person name="Elias M."/>
            <person name="Artiguenave F."/>
            <person name="Arun A."/>
            <person name="Aury J.M."/>
            <person name="Barbosa-Neto J.F."/>
            <person name="Bothwell J.H."/>
            <person name="Bouget F.Y."/>
            <person name="Brillet L."/>
            <person name="Cabello-Hurtado F."/>
            <person name="Capella-Gutierrez S."/>
            <person name="Charrier B."/>
            <person name="Cladiere L."/>
            <person name="Cock J.M."/>
            <person name="Coelho S.M."/>
            <person name="Colleoni C."/>
            <person name="Czjzek M."/>
            <person name="Da Silva C."/>
            <person name="Delage L."/>
            <person name="Denoeud F."/>
            <person name="Deschamps P."/>
            <person name="Dittami S.M."/>
            <person name="Gabaldon T."/>
            <person name="Gachon C.M."/>
            <person name="Groisillier A."/>
            <person name="Herve C."/>
            <person name="Jabbari K."/>
            <person name="Katinka M."/>
            <person name="Kloareg B."/>
            <person name="Kowalczyk N."/>
            <person name="Labadie K."/>
            <person name="Leblanc C."/>
            <person name="Lopez P.J."/>
            <person name="McLachlan D.H."/>
            <person name="Meslet-Cladiere L."/>
            <person name="Moustafa A."/>
            <person name="Nehr Z."/>
            <person name="Nyvall Collen P."/>
            <person name="Panaud O."/>
            <person name="Partensky F."/>
            <person name="Poulain J."/>
            <person name="Rensing S.A."/>
            <person name="Rousvoal S."/>
            <person name="Samson G."/>
            <person name="Symeonidi A."/>
            <person name="Weissenbach J."/>
            <person name="Zambounis A."/>
            <person name="Wincker P."/>
            <person name="Boyen C."/>
        </authorList>
    </citation>
    <scope>NUCLEOTIDE SEQUENCE [LARGE SCALE GENOMIC DNA]</scope>
    <source>
        <strain evidence="2">cv. Stackhouse</strain>
    </source>
</reference>
<dbReference type="GeneID" id="17321866"/>
<dbReference type="Proteomes" id="UP000012073">
    <property type="component" value="Unassembled WGS sequence"/>
</dbReference>
<keyword evidence="2" id="KW-1185">Reference proteome</keyword>
<proteinExistence type="predicted"/>
<dbReference type="RefSeq" id="XP_005714156.1">
    <property type="nucleotide sequence ID" value="XM_005714099.1"/>
</dbReference>
<evidence type="ECO:0000313" key="2">
    <source>
        <dbReference type="Proteomes" id="UP000012073"/>
    </source>
</evidence>